<organism evidence="2">
    <name type="scientific">Cacopsylla melanoneura</name>
    <dbReference type="NCBI Taxonomy" id="428564"/>
    <lineage>
        <taxon>Eukaryota</taxon>
        <taxon>Metazoa</taxon>
        <taxon>Ecdysozoa</taxon>
        <taxon>Arthropoda</taxon>
        <taxon>Hexapoda</taxon>
        <taxon>Insecta</taxon>
        <taxon>Pterygota</taxon>
        <taxon>Neoptera</taxon>
        <taxon>Paraneoptera</taxon>
        <taxon>Hemiptera</taxon>
        <taxon>Sternorrhyncha</taxon>
        <taxon>Psylloidea</taxon>
        <taxon>Psyllidae</taxon>
        <taxon>Psyllinae</taxon>
        <taxon>Cacopsylla</taxon>
    </lineage>
</organism>
<sequence>MALHISRSDVFLFNFGYDLLPEYFPIWNTLPSKLHQRGISMMIIDMGRVRMSNSEEQTTNQTKDIEESGMFSFPTQNVGGKKDYSNGSKNYDVETWSFQSRTPLPSESLRPDLLKKQETLKINSDTTSSFLKQVGVVPV</sequence>
<dbReference type="AlphaFoldDB" id="A0A8D8QTR7"/>
<proteinExistence type="predicted"/>
<protein>
    <submittedName>
        <fullName evidence="2">Uncharacterized protein</fullName>
    </submittedName>
</protein>
<feature type="region of interest" description="Disordered" evidence="1">
    <location>
        <begin position="52"/>
        <end position="87"/>
    </location>
</feature>
<reference evidence="2" key="1">
    <citation type="submission" date="2021-05" db="EMBL/GenBank/DDBJ databases">
        <authorList>
            <person name="Alioto T."/>
            <person name="Alioto T."/>
            <person name="Gomez Garrido J."/>
        </authorList>
    </citation>
    <scope>NUCLEOTIDE SEQUENCE</scope>
</reference>
<evidence type="ECO:0000313" key="2">
    <source>
        <dbReference type="EMBL" id="CAG6636942.1"/>
    </source>
</evidence>
<evidence type="ECO:0000256" key="1">
    <source>
        <dbReference type="SAM" id="MobiDB-lite"/>
    </source>
</evidence>
<name>A0A8D8QTR7_9HEMI</name>
<feature type="compositionally biased region" description="Polar residues" evidence="1">
    <location>
        <begin position="52"/>
        <end position="62"/>
    </location>
</feature>
<accession>A0A8D8QTR7</accession>
<dbReference type="EMBL" id="HBUF01096459">
    <property type="protein sequence ID" value="CAG6636942.1"/>
    <property type="molecule type" value="Transcribed_RNA"/>
</dbReference>